<dbReference type="FunFam" id="3.30.160.60:FF:001415">
    <property type="entry name" value="zinc finger protein 282"/>
    <property type="match status" value="1"/>
</dbReference>
<proteinExistence type="inferred from homology"/>
<evidence type="ECO:0000256" key="12">
    <source>
        <dbReference type="SAM" id="MobiDB-lite"/>
    </source>
</evidence>
<evidence type="ECO:0000256" key="3">
    <source>
        <dbReference type="ARBA" id="ARBA00022723"/>
    </source>
</evidence>
<feature type="domain" description="C2H2-type" evidence="13">
    <location>
        <begin position="557"/>
        <end position="584"/>
    </location>
</feature>
<feature type="domain" description="C2H2-type" evidence="13">
    <location>
        <begin position="265"/>
        <end position="292"/>
    </location>
</feature>
<dbReference type="FunFam" id="3.30.160.60:FF:001968">
    <property type="entry name" value="chorion transcription factor Cf2 isoform X3"/>
    <property type="match status" value="1"/>
</dbReference>
<feature type="domain" description="C2H2-type" evidence="13">
    <location>
        <begin position="473"/>
        <end position="500"/>
    </location>
</feature>
<keyword evidence="15" id="KW-1185">Reference proteome</keyword>
<evidence type="ECO:0000256" key="2">
    <source>
        <dbReference type="ARBA" id="ARBA00006991"/>
    </source>
</evidence>
<keyword evidence="9" id="KW-0804">Transcription</keyword>
<dbReference type="FunFam" id="3.30.160.60:FF:000414">
    <property type="entry name" value="Zinc finger protein 398"/>
    <property type="match status" value="1"/>
</dbReference>
<evidence type="ECO:0000313" key="14">
    <source>
        <dbReference type="Ensembl" id="ENSOSUP00000010108.1"/>
    </source>
</evidence>
<feature type="domain" description="C2H2-type" evidence="13">
    <location>
        <begin position="414"/>
        <end position="441"/>
    </location>
</feature>
<dbReference type="AlphaFoldDB" id="A0A8C8AVT3"/>
<evidence type="ECO:0000256" key="1">
    <source>
        <dbReference type="ARBA" id="ARBA00004123"/>
    </source>
</evidence>
<feature type="compositionally biased region" description="Pro residues" evidence="12">
    <location>
        <begin position="584"/>
        <end position="598"/>
    </location>
</feature>
<organism evidence="14 15">
    <name type="scientific">Otus sunia</name>
    <name type="common">Oriental scops-owl</name>
    <dbReference type="NCBI Taxonomy" id="257818"/>
    <lineage>
        <taxon>Eukaryota</taxon>
        <taxon>Metazoa</taxon>
        <taxon>Chordata</taxon>
        <taxon>Craniata</taxon>
        <taxon>Vertebrata</taxon>
        <taxon>Euteleostomi</taxon>
        <taxon>Archelosauria</taxon>
        <taxon>Archosauria</taxon>
        <taxon>Dinosauria</taxon>
        <taxon>Saurischia</taxon>
        <taxon>Theropoda</taxon>
        <taxon>Coelurosauria</taxon>
        <taxon>Aves</taxon>
        <taxon>Neognathae</taxon>
        <taxon>Neoaves</taxon>
        <taxon>Telluraves</taxon>
        <taxon>Strigiformes</taxon>
        <taxon>Strigidae</taxon>
        <taxon>Otus</taxon>
    </lineage>
</organism>
<comment type="similarity">
    <text evidence="2">Belongs to the krueppel C2H2-type zinc-finger protein family.</text>
</comment>
<feature type="domain" description="C2H2-type" evidence="13">
    <location>
        <begin position="295"/>
        <end position="322"/>
    </location>
</feature>
<dbReference type="GO" id="GO:0003700">
    <property type="term" value="F:DNA-binding transcription factor activity"/>
    <property type="evidence" value="ECO:0007669"/>
    <property type="project" value="TreeGrafter"/>
</dbReference>
<keyword evidence="6" id="KW-0862">Zinc</keyword>
<dbReference type="InterPro" id="IPR013087">
    <property type="entry name" value="Znf_C2H2_type"/>
</dbReference>
<evidence type="ECO:0000256" key="7">
    <source>
        <dbReference type="ARBA" id="ARBA00023015"/>
    </source>
</evidence>
<dbReference type="PANTHER" id="PTHR24404:SF37">
    <property type="entry name" value="ZINC FINGER PROTEIN 467"/>
    <property type="match status" value="1"/>
</dbReference>
<dbReference type="Gene3D" id="3.30.160.60">
    <property type="entry name" value="Classic Zinc Finger"/>
    <property type="match status" value="9"/>
</dbReference>
<dbReference type="GO" id="GO:0008270">
    <property type="term" value="F:zinc ion binding"/>
    <property type="evidence" value="ECO:0007669"/>
    <property type="project" value="UniProtKB-KW"/>
</dbReference>
<evidence type="ECO:0000256" key="6">
    <source>
        <dbReference type="ARBA" id="ARBA00022833"/>
    </source>
</evidence>
<keyword evidence="7" id="KW-0805">Transcription regulation</keyword>
<evidence type="ECO:0000256" key="10">
    <source>
        <dbReference type="ARBA" id="ARBA00023242"/>
    </source>
</evidence>
<dbReference type="SMART" id="SM00355">
    <property type="entry name" value="ZnF_C2H2"/>
    <property type="match status" value="11"/>
</dbReference>
<dbReference type="PROSITE" id="PS00028">
    <property type="entry name" value="ZINC_FINGER_C2H2_1"/>
    <property type="match status" value="9"/>
</dbReference>
<dbReference type="FunFam" id="3.30.160.60:FF:001271">
    <property type="entry name" value="Zinc finger protein 282"/>
    <property type="match status" value="1"/>
</dbReference>
<evidence type="ECO:0000256" key="4">
    <source>
        <dbReference type="ARBA" id="ARBA00022737"/>
    </source>
</evidence>
<feature type="region of interest" description="Disordered" evidence="12">
    <location>
        <begin position="573"/>
        <end position="598"/>
    </location>
</feature>
<dbReference type="GO" id="GO:0006357">
    <property type="term" value="P:regulation of transcription by RNA polymerase II"/>
    <property type="evidence" value="ECO:0007669"/>
    <property type="project" value="TreeGrafter"/>
</dbReference>
<dbReference type="GO" id="GO:0005634">
    <property type="term" value="C:nucleus"/>
    <property type="evidence" value="ECO:0007669"/>
    <property type="project" value="UniProtKB-SubCell"/>
</dbReference>
<dbReference type="InterPro" id="IPR050589">
    <property type="entry name" value="Ikaros_C2H2-ZF"/>
</dbReference>
<feature type="domain" description="C2H2-type" evidence="13">
    <location>
        <begin position="323"/>
        <end position="351"/>
    </location>
</feature>
<evidence type="ECO:0000256" key="11">
    <source>
        <dbReference type="PROSITE-ProRule" id="PRU00042"/>
    </source>
</evidence>
<feature type="domain" description="C2H2-type" evidence="13">
    <location>
        <begin position="445"/>
        <end position="472"/>
    </location>
</feature>
<keyword evidence="4" id="KW-0677">Repeat</keyword>
<evidence type="ECO:0000259" key="13">
    <source>
        <dbReference type="PROSITE" id="PS50157"/>
    </source>
</evidence>
<comment type="subcellular location">
    <subcellularLocation>
        <location evidence="1">Nucleus</location>
    </subcellularLocation>
</comment>
<keyword evidence="8" id="KW-0238">DNA-binding</keyword>
<keyword evidence="3" id="KW-0479">Metal-binding</keyword>
<evidence type="ECO:0000256" key="5">
    <source>
        <dbReference type="ARBA" id="ARBA00022771"/>
    </source>
</evidence>
<dbReference type="PROSITE" id="PS50157">
    <property type="entry name" value="ZINC_FINGER_C2H2_2"/>
    <property type="match status" value="9"/>
</dbReference>
<dbReference type="FunFam" id="3.30.160.60:FF:000012">
    <property type="entry name" value="RB-associated KRAB zinc finger protein-like"/>
    <property type="match status" value="2"/>
</dbReference>
<evidence type="ECO:0000256" key="9">
    <source>
        <dbReference type="ARBA" id="ARBA00023163"/>
    </source>
</evidence>
<dbReference type="SUPFAM" id="SSF57667">
    <property type="entry name" value="beta-beta-alpha zinc fingers"/>
    <property type="match status" value="7"/>
</dbReference>
<dbReference type="Pfam" id="PF00096">
    <property type="entry name" value="zf-C2H2"/>
    <property type="match status" value="8"/>
</dbReference>
<dbReference type="FunFam" id="3.30.160.60:FF:001684">
    <property type="entry name" value="zinc finger protein 33B-like"/>
    <property type="match status" value="1"/>
</dbReference>
<dbReference type="GO" id="GO:0000978">
    <property type="term" value="F:RNA polymerase II cis-regulatory region sequence-specific DNA binding"/>
    <property type="evidence" value="ECO:0007669"/>
    <property type="project" value="TreeGrafter"/>
</dbReference>
<name>A0A8C8AVT3_9STRI</name>
<dbReference type="FunFam" id="3.30.160.60:FF:000151">
    <property type="entry name" value="Zinc finger and SCAN domain-containing 21"/>
    <property type="match status" value="1"/>
</dbReference>
<dbReference type="InterPro" id="IPR036236">
    <property type="entry name" value="Znf_C2H2_sf"/>
</dbReference>
<reference evidence="14" key="1">
    <citation type="submission" date="2025-08" db="UniProtKB">
        <authorList>
            <consortium name="Ensembl"/>
        </authorList>
    </citation>
    <scope>IDENTIFICATION</scope>
</reference>
<evidence type="ECO:0000313" key="15">
    <source>
        <dbReference type="Proteomes" id="UP000694552"/>
    </source>
</evidence>
<dbReference type="PANTHER" id="PTHR24404">
    <property type="entry name" value="ZINC FINGER PROTEIN"/>
    <property type="match status" value="1"/>
</dbReference>
<keyword evidence="10" id="KW-0539">Nucleus</keyword>
<dbReference type="Proteomes" id="UP000694552">
    <property type="component" value="Unplaced"/>
</dbReference>
<feature type="domain" description="C2H2-type" evidence="13">
    <location>
        <begin position="501"/>
        <end position="528"/>
    </location>
</feature>
<dbReference type="Ensembl" id="ENSOSUT00000010463.1">
    <property type="protein sequence ID" value="ENSOSUP00000010108.1"/>
    <property type="gene ID" value="ENSOSUG00000007373.1"/>
</dbReference>
<reference evidence="14" key="2">
    <citation type="submission" date="2025-09" db="UniProtKB">
        <authorList>
            <consortium name="Ensembl"/>
        </authorList>
    </citation>
    <scope>IDENTIFICATION</scope>
</reference>
<protein>
    <recommendedName>
        <fullName evidence="13">C2H2-type domain-containing protein</fullName>
    </recommendedName>
</protein>
<sequence>MTFSWFSTNGSYSYPGQLKLNVQVGMSVERKFKTDVASEGGFRSVLCLTPVNVPLLFLSVPADEVITFKLEQLDSEECTQSSEPPATLPRESEELLFQGASEALPFDGQHSSPVQSGKRSVCRLVPSAPREEGLSEGNAVTIYGQNCPGKRPPSCVMCGEGLCLKKMLPTHQESHGTQCSSEHAGDKEGFLCQQHQQTHVEDDRTHLEDRIHVATERCKQNQNAKAHASMAAMDKVYDSPRCVKSVTANGSCQPGQRDQPRGRPYKCNKCQECFSQKKTLIIHQRMHSGRGAGVLWCPYCGKSFSHPSTLIRHQRIHTGERPYQCNECPKRFTQKKDYLLNHQRRHSGEGLFQCPLCRKRFVLRRSFMKHLNSATDQANPMGNRKGNSSLEEGEPDKFKEILLYQQSHAGERRYLCTECQKTFKLKVRFLKHKQNHTLKSHERPHGCAECGKSFSGKKSLRIHQRSHAAERPYPCAECGKSFNCHSGLVRHQMIHRGERPYKCTECGKCYSRKEHLQNHQRLHTGERPFACAACGKSFIRKQNLLKHQRIHTGERPYQCPACGRSFRYKESLKDHQRVHGAEAGPPPLPPPGIMPPGD</sequence>
<keyword evidence="5 11" id="KW-0863">Zinc-finger</keyword>
<evidence type="ECO:0000256" key="8">
    <source>
        <dbReference type="ARBA" id="ARBA00023125"/>
    </source>
</evidence>
<accession>A0A8C8AVT3</accession>
<feature type="domain" description="C2H2-type" evidence="13">
    <location>
        <begin position="529"/>
        <end position="556"/>
    </location>
</feature>